<proteinExistence type="predicted"/>
<protein>
    <submittedName>
        <fullName evidence="1">Uncharacterized protein</fullName>
    </submittedName>
</protein>
<accession>A0A550C7C9</accession>
<dbReference type="AlphaFoldDB" id="A0A550C7C9"/>
<dbReference type="EMBL" id="VDMD01000020">
    <property type="protein sequence ID" value="TRM60703.1"/>
    <property type="molecule type" value="Genomic_DNA"/>
</dbReference>
<keyword evidence="2" id="KW-1185">Reference proteome</keyword>
<dbReference type="Proteomes" id="UP000320762">
    <property type="component" value="Unassembled WGS sequence"/>
</dbReference>
<organism evidence="1 2">
    <name type="scientific">Schizophyllum amplum</name>
    <dbReference type="NCBI Taxonomy" id="97359"/>
    <lineage>
        <taxon>Eukaryota</taxon>
        <taxon>Fungi</taxon>
        <taxon>Dikarya</taxon>
        <taxon>Basidiomycota</taxon>
        <taxon>Agaricomycotina</taxon>
        <taxon>Agaricomycetes</taxon>
        <taxon>Agaricomycetidae</taxon>
        <taxon>Agaricales</taxon>
        <taxon>Schizophyllaceae</taxon>
        <taxon>Schizophyllum</taxon>
    </lineage>
</organism>
<reference evidence="1 2" key="1">
    <citation type="journal article" date="2019" name="New Phytol.">
        <title>Comparative genomics reveals unique wood-decay strategies and fruiting body development in the Schizophyllaceae.</title>
        <authorList>
            <person name="Almasi E."/>
            <person name="Sahu N."/>
            <person name="Krizsan K."/>
            <person name="Balint B."/>
            <person name="Kovacs G.M."/>
            <person name="Kiss B."/>
            <person name="Cseklye J."/>
            <person name="Drula E."/>
            <person name="Henrissat B."/>
            <person name="Nagy I."/>
            <person name="Chovatia M."/>
            <person name="Adam C."/>
            <person name="LaButti K."/>
            <person name="Lipzen A."/>
            <person name="Riley R."/>
            <person name="Grigoriev I.V."/>
            <person name="Nagy L.G."/>
        </authorList>
    </citation>
    <scope>NUCLEOTIDE SEQUENCE [LARGE SCALE GENOMIC DNA]</scope>
    <source>
        <strain evidence="1 2">NL-1724</strain>
    </source>
</reference>
<gene>
    <name evidence="1" type="ORF">BD626DRAFT_571419</name>
</gene>
<evidence type="ECO:0000313" key="1">
    <source>
        <dbReference type="EMBL" id="TRM60703.1"/>
    </source>
</evidence>
<evidence type="ECO:0000313" key="2">
    <source>
        <dbReference type="Proteomes" id="UP000320762"/>
    </source>
</evidence>
<sequence>MDDIGMIWMHIEDLLVESDIDMMTYTDHSAPTTLKLSWLLCTTPRRRAYFPRKEFDEMKEGFSPISLPERESDKEVRRELESKGVPLGDCLTIFCPGYVIDVYNIASDPEPDMDSRMIRAGYRVPHDVAFEWATRIALAREMPGPSSLDDNGMIWIHIEDTLVDYDVDIMPVSDSNAPPHRHSWLLGTSSRKWADFTHCAPKPGLHSPALHPVSTRILGEGQFSTG</sequence>
<comment type="caution">
    <text evidence="1">The sequence shown here is derived from an EMBL/GenBank/DDBJ whole genome shotgun (WGS) entry which is preliminary data.</text>
</comment>
<name>A0A550C7C9_9AGAR</name>